<evidence type="ECO:0000259" key="6">
    <source>
        <dbReference type="Pfam" id="PF04116"/>
    </source>
</evidence>
<reference evidence="7" key="2">
    <citation type="submission" date="2021-08" db="EMBL/GenBank/DDBJ databases">
        <authorList>
            <person name="Tani A."/>
            <person name="Ola A."/>
            <person name="Ogura Y."/>
            <person name="Katsura K."/>
            <person name="Hayashi T."/>
        </authorList>
    </citation>
    <scope>NUCLEOTIDE SEQUENCE</scope>
    <source>
        <strain evidence="7">DSM 23674</strain>
    </source>
</reference>
<feature type="transmembrane region" description="Helical" evidence="5">
    <location>
        <begin position="282"/>
        <end position="305"/>
    </location>
</feature>
<feature type="transmembrane region" description="Helical" evidence="5">
    <location>
        <begin position="256"/>
        <end position="276"/>
    </location>
</feature>
<protein>
    <recommendedName>
        <fullName evidence="6">Fatty acid hydroxylase domain-containing protein</fullName>
    </recommendedName>
</protein>
<sequence>MLKTYLANLAAELERPRLERPFGSGWLSGSAALLCAVVAFLMVVALRNPDLLTTPELAMVRESAFFRPVLYLVLITAYVLSALSLALRPDKTLGFTAMAATLLTSFVGSLPTHASLKLEGAFLGLDFFVLNVLFMGFLFVPLERLFPRNRDQVLLREEWREDLFYYFVSSLLVQVLTFLTLAPSRLVSGHTDLGTIQAFFGGLPWLVQLALIMLFTDFVQYWVHRMFHRIPALWRFHAVHHSAKSLDWIAGARMHFVEIVVLRGLTATPMFVLGFSESAIQAYILIVYVYSSFIHANIAGSFGLLEKLVVVPRFHHWHHGEEREAIDVNFAIHFPMIDRLFGTHHMPEGRWPKGYGIKGHPVPRGYWRQFLYPFRRAAR</sequence>
<proteinExistence type="predicted"/>
<keyword evidence="2 5" id="KW-0812">Transmembrane</keyword>
<evidence type="ECO:0000256" key="3">
    <source>
        <dbReference type="ARBA" id="ARBA00022989"/>
    </source>
</evidence>
<feature type="transmembrane region" description="Helical" evidence="5">
    <location>
        <begin position="202"/>
        <end position="223"/>
    </location>
</feature>
<comment type="caution">
    <text evidence="7">The sequence shown here is derived from an EMBL/GenBank/DDBJ whole genome shotgun (WGS) entry which is preliminary data.</text>
</comment>
<evidence type="ECO:0000256" key="5">
    <source>
        <dbReference type="SAM" id="Phobius"/>
    </source>
</evidence>
<reference evidence="7" key="1">
    <citation type="journal article" date="2021" name="Front. Microbiol.">
        <title>Comprehensive Comparative Genomics and Phenotyping of Methylobacterium Species.</title>
        <authorList>
            <person name="Alessa O."/>
            <person name="Ogura Y."/>
            <person name="Fujitani Y."/>
            <person name="Takami H."/>
            <person name="Hayashi T."/>
            <person name="Sahin N."/>
            <person name="Tani A."/>
        </authorList>
    </citation>
    <scope>NUCLEOTIDE SEQUENCE</scope>
    <source>
        <strain evidence="7">DSM 23674</strain>
    </source>
</reference>
<dbReference type="Proteomes" id="UP001055101">
    <property type="component" value="Unassembled WGS sequence"/>
</dbReference>
<dbReference type="InterPro" id="IPR006694">
    <property type="entry name" value="Fatty_acid_hydroxylase"/>
</dbReference>
<dbReference type="Pfam" id="PF04116">
    <property type="entry name" value="FA_hydroxylase"/>
    <property type="match status" value="1"/>
</dbReference>
<evidence type="ECO:0000256" key="1">
    <source>
        <dbReference type="ARBA" id="ARBA00004370"/>
    </source>
</evidence>
<dbReference type="InterPro" id="IPR050307">
    <property type="entry name" value="Sterol_Desaturase_Related"/>
</dbReference>
<name>A0ABQ4TLW0_9HYPH</name>
<keyword evidence="8" id="KW-1185">Reference proteome</keyword>
<gene>
    <name evidence="7" type="ORF">EKPJFOCH_2488</name>
</gene>
<feature type="transmembrane region" description="Helical" evidence="5">
    <location>
        <begin position="163"/>
        <end position="182"/>
    </location>
</feature>
<dbReference type="PANTHER" id="PTHR11863">
    <property type="entry name" value="STEROL DESATURASE"/>
    <property type="match status" value="1"/>
</dbReference>
<evidence type="ECO:0000256" key="4">
    <source>
        <dbReference type="ARBA" id="ARBA00023136"/>
    </source>
</evidence>
<feature type="transmembrane region" description="Helical" evidence="5">
    <location>
        <begin position="93"/>
        <end position="114"/>
    </location>
</feature>
<organism evidence="7 8">
    <name type="scientific">Methylobacterium thuringiense</name>
    <dbReference type="NCBI Taxonomy" id="1003091"/>
    <lineage>
        <taxon>Bacteria</taxon>
        <taxon>Pseudomonadati</taxon>
        <taxon>Pseudomonadota</taxon>
        <taxon>Alphaproteobacteria</taxon>
        <taxon>Hyphomicrobiales</taxon>
        <taxon>Methylobacteriaceae</taxon>
        <taxon>Methylobacterium</taxon>
    </lineage>
</organism>
<accession>A0ABQ4TLW0</accession>
<feature type="transmembrane region" description="Helical" evidence="5">
    <location>
        <begin position="65"/>
        <end position="86"/>
    </location>
</feature>
<evidence type="ECO:0000313" key="7">
    <source>
        <dbReference type="EMBL" id="GJE55991.1"/>
    </source>
</evidence>
<evidence type="ECO:0000256" key="2">
    <source>
        <dbReference type="ARBA" id="ARBA00022692"/>
    </source>
</evidence>
<feature type="transmembrane region" description="Helical" evidence="5">
    <location>
        <begin position="25"/>
        <end position="45"/>
    </location>
</feature>
<comment type="subcellular location">
    <subcellularLocation>
        <location evidence="1">Membrane</location>
    </subcellularLocation>
</comment>
<evidence type="ECO:0000313" key="8">
    <source>
        <dbReference type="Proteomes" id="UP001055101"/>
    </source>
</evidence>
<feature type="domain" description="Fatty acid hydroxylase" evidence="6">
    <location>
        <begin position="210"/>
        <end position="343"/>
    </location>
</feature>
<keyword evidence="4 5" id="KW-0472">Membrane</keyword>
<keyword evidence="3 5" id="KW-1133">Transmembrane helix</keyword>
<dbReference type="RefSeq" id="WP_238232082.1">
    <property type="nucleotide sequence ID" value="NZ_BPRA01000010.1"/>
</dbReference>
<dbReference type="EMBL" id="BPRA01000010">
    <property type="protein sequence ID" value="GJE55991.1"/>
    <property type="molecule type" value="Genomic_DNA"/>
</dbReference>
<feature type="transmembrane region" description="Helical" evidence="5">
    <location>
        <begin position="120"/>
        <end position="142"/>
    </location>
</feature>